<dbReference type="PANTHER" id="PTHR43081">
    <property type="entry name" value="ADENYLATE CYCLASE, TERMINAL-DIFFERENTIATION SPECIFIC-RELATED"/>
    <property type="match status" value="1"/>
</dbReference>
<dbReference type="Gene3D" id="3.40.50.2300">
    <property type="match status" value="1"/>
</dbReference>
<dbReference type="CDD" id="cd07302">
    <property type="entry name" value="CHD"/>
    <property type="match status" value="1"/>
</dbReference>
<dbReference type="SMART" id="SM00044">
    <property type="entry name" value="CYCc"/>
    <property type="match status" value="1"/>
</dbReference>
<dbReference type="FunFam" id="3.40.50.2300:FF:000121">
    <property type="entry name" value="Sensor histidine kinase RcsC"/>
    <property type="match status" value="1"/>
</dbReference>
<dbReference type="Pfam" id="PF00211">
    <property type="entry name" value="Guanylate_cyc"/>
    <property type="match status" value="1"/>
</dbReference>
<dbReference type="SUPFAM" id="SSF55073">
    <property type="entry name" value="Nucleotide cyclase"/>
    <property type="match status" value="1"/>
</dbReference>
<dbReference type="InterPro" id="IPR001789">
    <property type="entry name" value="Sig_transdc_resp-reg_receiver"/>
</dbReference>
<dbReference type="GO" id="GO:0004673">
    <property type="term" value="F:protein histidine kinase activity"/>
    <property type="evidence" value="ECO:0007669"/>
    <property type="project" value="UniProtKB-EC"/>
</dbReference>
<dbReference type="EC" id="2.7.13.3" evidence="2"/>
<evidence type="ECO:0000256" key="6">
    <source>
        <dbReference type="ARBA" id="ARBA00022777"/>
    </source>
</evidence>
<evidence type="ECO:0000256" key="1">
    <source>
        <dbReference type="ARBA" id="ARBA00000085"/>
    </source>
</evidence>
<dbReference type="Proteomes" id="UP000596063">
    <property type="component" value="Chromosome"/>
</dbReference>
<accession>A0A7T4UQ48</accession>
<dbReference type="AlphaFoldDB" id="A0A7T4UQ48"/>
<dbReference type="SUPFAM" id="SSF52172">
    <property type="entry name" value="CheY-like"/>
    <property type="match status" value="1"/>
</dbReference>
<name>A0A7T4UQ48_9GAMM</name>
<evidence type="ECO:0000256" key="5">
    <source>
        <dbReference type="ARBA" id="ARBA00022741"/>
    </source>
</evidence>
<dbReference type="PANTHER" id="PTHR43081:SF1">
    <property type="entry name" value="ADENYLATE CYCLASE, TERMINAL-DIFFERENTIATION SPECIFIC"/>
    <property type="match status" value="1"/>
</dbReference>
<reference evidence="12 13" key="1">
    <citation type="submission" date="2020-12" db="EMBL/GenBank/DDBJ databases">
        <authorList>
            <person name="Shan Y."/>
        </authorList>
    </citation>
    <scope>NUCLEOTIDE SEQUENCE [LARGE SCALE GENOMIC DNA]</scope>
    <source>
        <strain evidence="13">csc3.9</strain>
    </source>
</reference>
<dbReference type="RefSeq" id="WP_198569297.1">
    <property type="nucleotide sequence ID" value="NZ_CP066167.1"/>
</dbReference>
<evidence type="ECO:0000256" key="3">
    <source>
        <dbReference type="ARBA" id="ARBA00022553"/>
    </source>
</evidence>
<dbReference type="GO" id="GO:0000160">
    <property type="term" value="P:phosphorelay signal transduction system"/>
    <property type="evidence" value="ECO:0007669"/>
    <property type="project" value="UniProtKB-KW"/>
</dbReference>
<gene>
    <name evidence="12" type="ORF">I6N98_15865</name>
</gene>
<dbReference type="GO" id="GO:0009190">
    <property type="term" value="P:cyclic nucleotide biosynthetic process"/>
    <property type="evidence" value="ECO:0007669"/>
    <property type="project" value="InterPro"/>
</dbReference>
<keyword evidence="13" id="KW-1185">Reference proteome</keyword>
<dbReference type="GO" id="GO:0005524">
    <property type="term" value="F:ATP binding"/>
    <property type="evidence" value="ECO:0007669"/>
    <property type="project" value="UniProtKB-KW"/>
</dbReference>
<keyword evidence="7" id="KW-0067">ATP-binding</keyword>
<evidence type="ECO:0000259" key="11">
    <source>
        <dbReference type="PROSITE" id="PS50125"/>
    </source>
</evidence>
<evidence type="ECO:0000313" key="12">
    <source>
        <dbReference type="EMBL" id="QQD17798.1"/>
    </source>
</evidence>
<feature type="domain" description="Response regulatory" evidence="10">
    <location>
        <begin position="163"/>
        <end position="279"/>
    </location>
</feature>
<dbReference type="InterPro" id="IPR011006">
    <property type="entry name" value="CheY-like_superfamily"/>
</dbReference>
<dbReference type="SMART" id="SM00448">
    <property type="entry name" value="REC"/>
    <property type="match status" value="1"/>
</dbReference>
<dbReference type="InterPro" id="IPR001054">
    <property type="entry name" value="A/G_cyclase"/>
</dbReference>
<feature type="modified residue" description="4-aspartylphosphate" evidence="9">
    <location>
        <position position="212"/>
    </location>
</feature>
<dbReference type="PROSITE" id="PS50110">
    <property type="entry name" value="RESPONSE_REGULATORY"/>
    <property type="match status" value="1"/>
</dbReference>
<evidence type="ECO:0000256" key="9">
    <source>
        <dbReference type="PROSITE-ProRule" id="PRU00169"/>
    </source>
</evidence>
<feature type="domain" description="Guanylate cyclase" evidence="11">
    <location>
        <begin position="335"/>
        <end position="467"/>
    </location>
</feature>
<keyword evidence="3 9" id="KW-0597">Phosphoprotein</keyword>
<dbReference type="PROSITE" id="PS50125">
    <property type="entry name" value="GUANYLATE_CYCLASE_2"/>
    <property type="match status" value="1"/>
</dbReference>
<evidence type="ECO:0000256" key="4">
    <source>
        <dbReference type="ARBA" id="ARBA00022679"/>
    </source>
</evidence>
<proteinExistence type="predicted"/>
<evidence type="ECO:0000259" key="10">
    <source>
        <dbReference type="PROSITE" id="PS50110"/>
    </source>
</evidence>
<dbReference type="Gene3D" id="3.30.70.1230">
    <property type="entry name" value="Nucleotide cyclase"/>
    <property type="match status" value="1"/>
</dbReference>
<protein>
    <recommendedName>
        <fullName evidence="2">histidine kinase</fullName>
        <ecNumber evidence="2">2.7.13.3</ecNumber>
    </recommendedName>
</protein>
<comment type="catalytic activity">
    <reaction evidence="1">
        <text>ATP + protein L-histidine = ADP + protein N-phospho-L-histidine.</text>
        <dbReference type="EC" id="2.7.13.3"/>
    </reaction>
</comment>
<evidence type="ECO:0000256" key="8">
    <source>
        <dbReference type="ARBA" id="ARBA00023012"/>
    </source>
</evidence>
<evidence type="ECO:0000313" key="13">
    <source>
        <dbReference type="Proteomes" id="UP000596063"/>
    </source>
</evidence>
<dbReference type="InterPro" id="IPR050697">
    <property type="entry name" value="Adenylyl/Guanylyl_Cyclase_3/4"/>
</dbReference>
<keyword evidence="8" id="KW-0902">Two-component regulatory system</keyword>
<sequence>MQTTQRHFSEYLEGTKQSLAEPLAAIQSEAAALKQVPAISQDTGMLADVERISQAAAEMTASLEVLLELEPGDETQLARLRHNLRNGVGVVDGYADILLEDSEDESALSRLRTLRQQSRLLQERLDMLAVAPQKKADDDPIAAIFRSFKSGLKADKRESISATILVVDDNESSRELLAHQLQRQDHTVIEAADGKRCLEVMRSAAPDLVLLDLVMPDMNGYEVLQAIRGDEELRRIPVVVISGVQDEEGAIHCIDAGASDYLIKPVNATLLKARLGALLEAKQWQDRERQYLAELEKSQRFIRKVFGRYLSNEIVQRLLDDSDGLKLGGQRREVTILMADIRDFSTISRDLEPERCVQLLNNYLAIMTEVIQRYRGTVDEFVGDGILAIFGAPVSEDDDCDRALACAVAMQLAMGEVNRRNAEQGLPQIAIGIGLNTGDVVAGNIGSERRSKYGVVGHNVNLAARVESCTVGGQVLASPATIAGAKVELLTGQAVEVMIKGEAVPMPLSEVLGVGLPYDLVLPSPVTEWQSLVSPRSVQLAVLTDKRLADQRIEAQVIAVRGRDIQVLGAESLQVPSDVCIYGLTGDDALYAKLLSIKEGGLYLSVTSWDSRAEAALSALQ</sequence>
<dbReference type="Pfam" id="PF00072">
    <property type="entry name" value="Response_reg"/>
    <property type="match status" value="1"/>
</dbReference>
<organism evidence="12 13">
    <name type="scientific">Spongiibacter nanhainus</name>
    <dbReference type="NCBI Taxonomy" id="2794344"/>
    <lineage>
        <taxon>Bacteria</taxon>
        <taxon>Pseudomonadati</taxon>
        <taxon>Pseudomonadota</taxon>
        <taxon>Gammaproteobacteria</taxon>
        <taxon>Cellvibrionales</taxon>
        <taxon>Spongiibacteraceae</taxon>
        <taxon>Spongiibacter</taxon>
    </lineage>
</organism>
<dbReference type="InterPro" id="IPR029787">
    <property type="entry name" value="Nucleotide_cyclase"/>
</dbReference>
<keyword evidence="4" id="KW-0808">Transferase</keyword>
<evidence type="ECO:0000256" key="7">
    <source>
        <dbReference type="ARBA" id="ARBA00022840"/>
    </source>
</evidence>
<evidence type="ECO:0000256" key="2">
    <source>
        <dbReference type="ARBA" id="ARBA00012438"/>
    </source>
</evidence>
<dbReference type="EMBL" id="CP066167">
    <property type="protein sequence ID" value="QQD17798.1"/>
    <property type="molecule type" value="Genomic_DNA"/>
</dbReference>
<dbReference type="GO" id="GO:0004016">
    <property type="term" value="F:adenylate cyclase activity"/>
    <property type="evidence" value="ECO:0007669"/>
    <property type="project" value="UniProtKB-ARBA"/>
</dbReference>
<dbReference type="KEGG" id="snan:I6N98_15865"/>
<keyword evidence="6" id="KW-0418">Kinase</keyword>
<keyword evidence="5" id="KW-0547">Nucleotide-binding</keyword>